<dbReference type="SUPFAM" id="SSF88946">
    <property type="entry name" value="Sigma2 domain of RNA polymerase sigma factors"/>
    <property type="match status" value="1"/>
</dbReference>
<dbReference type="InterPro" id="IPR013249">
    <property type="entry name" value="RNA_pol_sigma70_r4_t2"/>
</dbReference>
<dbReference type="InterPro" id="IPR014284">
    <property type="entry name" value="RNA_pol_sigma-70_dom"/>
</dbReference>
<protein>
    <submittedName>
        <fullName evidence="7">RNA polymerase sigma factor, sigma-70 family</fullName>
    </submittedName>
</protein>
<gene>
    <name evidence="7" type="ORF">CUS_5531</name>
</gene>
<evidence type="ECO:0000256" key="4">
    <source>
        <dbReference type="ARBA" id="ARBA00023125"/>
    </source>
</evidence>
<dbReference type="GO" id="GO:0003677">
    <property type="term" value="F:DNA binding"/>
    <property type="evidence" value="ECO:0007669"/>
    <property type="project" value="UniProtKB-KW"/>
</dbReference>
<dbReference type="Proteomes" id="UP000004259">
    <property type="component" value="Unassembled WGS sequence"/>
</dbReference>
<keyword evidence="2" id="KW-0805">Transcription regulation</keyword>
<keyword evidence="5" id="KW-0804">Transcription</keyword>
<keyword evidence="3" id="KW-0731">Sigma factor</keyword>
<dbReference type="OrthoDB" id="9784984at2"/>
<dbReference type="EMBL" id="ADKM02000032">
    <property type="protein sequence ID" value="EGC04227.1"/>
    <property type="molecule type" value="Genomic_DNA"/>
</dbReference>
<comment type="caution">
    <text evidence="7">The sequence shown here is derived from an EMBL/GenBank/DDBJ whole genome shotgun (WGS) entry which is preliminary data.</text>
</comment>
<evidence type="ECO:0000256" key="3">
    <source>
        <dbReference type="ARBA" id="ARBA00023082"/>
    </source>
</evidence>
<dbReference type="eggNOG" id="COG1595">
    <property type="taxonomic scope" value="Bacteria"/>
</dbReference>
<sequence length="540" mass="62307">MDKKTADNKIFEYRDRIFGFALEKVRNIDMAQELASDILFEVYRSFLKHENIVNLDGYVYRIARNVWARFVHKLETGRQFEDISNMEIAVPEDNSEEELAMQQLLRREIGYLSQRQRTVIYMHYYDKLTVADIAKRLGISAGTVKWHLSDARVKLKEGIKMNIEKNLDINPIYFTDMGHSGYTGSKGDTADIFDSALKMNIAWACYNEPKTLEEISRAVGVPTVYVGDQLLSLVNFGFIDKLDNSNDPKYRTNMILEDLRQSSAGDEERDKLLDDAAALLADKYIRKIFADFDASPDHWGMTCDGNDVNFLKYSLVMLAITKLRINSGNVYKYAVERPDGGCFVSYASLTDRSFKPAEDKNWSCGDMTRDNLNGDPKTDCVSLSVDCRYADRKGRWRDNLDTDWDSLTKFVNIGKDSLSPEEYKRLTDKGYIYEDRVQPVIVRADACDMENIVCNYLDDKLTVPEEIRELCTETDRIFREYNLKNHPKHMHPLLNEWYTNVLGAMMMLPRIIEKLLEQGQLAPLTDIQKNSVFSVLFLVK</sequence>
<name>E9S915_RUMAL</name>
<dbReference type="GO" id="GO:0016987">
    <property type="term" value="F:sigma factor activity"/>
    <property type="evidence" value="ECO:0007669"/>
    <property type="project" value="UniProtKB-KW"/>
</dbReference>
<organism evidence="7 8">
    <name type="scientific">Ruminococcus albus 8</name>
    <dbReference type="NCBI Taxonomy" id="246199"/>
    <lineage>
        <taxon>Bacteria</taxon>
        <taxon>Bacillati</taxon>
        <taxon>Bacillota</taxon>
        <taxon>Clostridia</taxon>
        <taxon>Eubacteriales</taxon>
        <taxon>Oscillospiraceae</taxon>
        <taxon>Ruminococcus</taxon>
    </lineage>
</organism>
<dbReference type="RefSeq" id="WP_004167434.1">
    <property type="nucleotide sequence ID" value="NZ_ADKM02000032.1"/>
</dbReference>
<dbReference type="GO" id="GO:0006352">
    <property type="term" value="P:DNA-templated transcription initiation"/>
    <property type="evidence" value="ECO:0007669"/>
    <property type="project" value="InterPro"/>
</dbReference>
<dbReference type="SUPFAM" id="SSF88659">
    <property type="entry name" value="Sigma3 and sigma4 domains of RNA polymerase sigma factors"/>
    <property type="match status" value="1"/>
</dbReference>
<evidence type="ECO:0000259" key="6">
    <source>
        <dbReference type="Pfam" id="PF08281"/>
    </source>
</evidence>
<dbReference type="InterPro" id="IPR036388">
    <property type="entry name" value="WH-like_DNA-bd_sf"/>
</dbReference>
<dbReference type="InterPro" id="IPR013324">
    <property type="entry name" value="RNA_pol_sigma_r3/r4-like"/>
</dbReference>
<feature type="domain" description="RNA polymerase sigma factor 70 region 4 type 2" evidence="6">
    <location>
        <begin position="103"/>
        <end position="155"/>
    </location>
</feature>
<keyword evidence="8" id="KW-1185">Reference proteome</keyword>
<dbReference type="STRING" id="246199.CUS_5531"/>
<dbReference type="InterPro" id="IPR013325">
    <property type="entry name" value="RNA_pol_sigma_r2"/>
</dbReference>
<proteinExistence type="inferred from homology"/>
<reference evidence="7 8" key="1">
    <citation type="submission" date="2011-02" db="EMBL/GenBank/DDBJ databases">
        <authorList>
            <person name="Nelson K.E."/>
            <person name="Sutton G."/>
            <person name="Torralba M."/>
            <person name="Durkin S."/>
            <person name="Harkins D."/>
            <person name="Montgomery R."/>
            <person name="Ziemer C."/>
            <person name="Klaassens E."/>
            <person name="Ocuiv P."/>
            <person name="Morrison M."/>
        </authorList>
    </citation>
    <scope>NUCLEOTIDE SEQUENCE [LARGE SCALE GENOMIC DNA]</scope>
    <source>
        <strain evidence="7 8">8</strain>
    </source>
</reference>
<evidence type="ECO:0000313" key="8">
    <source>
        <dbReference type="Proteomes" id="UP000004259"/>
    </source>
</evidence>
<keyword evidence="4" id="KW-0238">DNA-binding</keyword>
<comment type="similarity">
    <text evidence="1">Belongs to the sigma-70 factor family. ECF subfamily.</text>
</comment>
<dbReference type="AlphaFoldDB" id="E9S915"/>
<evidence type="ECO:0000256" key="2">
    <source>
        <dbReference type="ARBA" id="ARBA00023015"/>
    </source>
</evidence>
<dbReference type="NCBIfam" id="TIGR02937">
    <property type="entry name" value="sigma70-ECF"/>
    <property type="match status" value="1"/>
</dbReference>
<accession>E9S915</accession>
<dbReference type="PANTHER" id="PTHR43133">
    <property type="entry name" value="RNA POLYMERASE ECF-TYPE SIGMA FACTO"/>
    <property type="match status" value="1"/>
</dbReference>
<dbReference type="Gene3D" id="1.10.10.10">
    <property type="entry name" value="Winged helix-like DNA-binding domain superfamily/Winged helix DNA-binding domain"/>
    <property type="match status" value="1"/>
</dbReference>
<dbReference type="Gene3D" id="1.10.1740.10">
    <property type="match status" value="1"/>
</dbReference>
<dbReference type="CDD" id="cd06171">
    <property type="entry name" value="Sigma70_r4"/>
    <property type="match status" value="1"/>
</dbReference>
<evidence type="ECO:0000256" key="1">
    <source>
        <dbReference type="ARBA" id="ARBA00010641"/>
    </source>
</evidence>
<evidence type="ECO:0000256" key="5">
    <source>
        <dbReference type="ARBA" id="ARBA00023163"/>
    </source>
</evidence>
<dbReference type="PANTHER" id="PTHR43133:SF8">
    <property type="entry name" value="RNA POLYMERASE SIGMA FACTOR HI_1459-RELATED"/>
    <property type="match status" value="1"/>
</dbReference>
<evidence type="ECO:0000313" key="7">
    <source>
        <dbReference type="EMBL" id="EGC04227.1"/>
    </source>
</evidence>
<dbReference type="InterPro" id="IPR039425">
    <property type="entry name" value="RNA_pol_sigma-70-like"/>
</dbReference>
<dbReference type="Pfam" id="PF08281">
    <property type="entry name" value="Sigma70_r4_2"/>
    <property type="match status" value="1"/>
</dbReference>